<organism evidence="1 2">
    <name type="scientific">Ficus carica</name>
    <name type="common">Common fig</name>
    <dbReference type="NCBI Taxonomy" id="3494"/>
    <lineage>
        <taxon>Eukaryota</taxon>
        <taxon>Viridiplantae</taxon>
        <taxon>Streptophyta</taxon>
        <taxon>Embryophyta</taxon>
        <taxon>Tracheophyta</taxon>
        <taxon>Spermatophyta</taxon>
        <taxon>Magnoliopsida</taxon>
        <taxon>eudicotyledons</taxon>
        <taxon>Gunneridae</taxon>
        <taxon>Pentapetalae</taxon>
        <taxon>rosids</taxon>
        <taxon>fabids</taxon>
        <taxon>Rosales</taxon>
        <taxon>Moraceae</taxon>
        <taxon>Ficeae</taxon>
        <taxon>Ficus</taxon>
    </lineage>
</organism>
<sequence>MQSSVIRFHMAAWGTAVAALRWNCYALIALIEGSIGNKKNELYKMENDGSLN</sequence>
<gene>
    <name evidence="1" type="ORF">TIFTF001_019970</name>
</gene>
<protein>
    <submittedName>
        <fullName evidence="1">Uncharacterized protein</fullName>
    </submittedName>
</protein>
<proteinExistence type="predicted"/>
<accession>A0AA88DDA0</accession>
<dbReference type="Proteomes" id="UP001187192">
    <property type="component" value="Unassembled WGS sequence"/>
</dbReference>
<keyword evidence="2" id="KW-1185">Reference proteome</keyword>
<dbReference type="AlphaFoldDB" id="A0AA88DDA0"/>
<evidence type="ECO:0000313" key="1">
    <source>
        <dbReference type="EMBL" id="GMN50817.1"/>
    </source>
</evidence>
<reference evidence="1" key="1">
    <citation type="submission" date="2023-07" db="EMBL/GenBank/DDBJ databases">
        <title>draft genome sequence of fig (Ficus carica).</title>
        <authorList>
            <person name="Takahashi T."/>
            <person name="Nishimura K."/>
        </authorList>
    </citation>
    <scope>NUCLEOTIDE SEQUENCE</scope>
</reference>
<dbReference type="EMBL" id="BTGU01000035">
    <property type="protein sequence ID" value="GMN50817.1"/>
    <property type="molecule type" value="Genomic_DNA"/>
</dbReference>
<evidence type="ECO:0000313" key="2">
    <source>
        <dbReference type="Proteomes" id="UP001187192"/>
    </source>
</evidence>
<name>A0AA88DDA0_FICCA</name>
<comment type="caution">
    <text evidence="1">The sequence shown here is derived from an EMBL/GenBank/DDBJ whole genome shotgun (WGS) entry which is preliminary data.</text>
</comment>